<keyword evidence="1" id="KW-0732">Signal</keyword>
<protein>
    <submittedName>
        <fullName evidence="2">Uncharacterized protein</fullName>
    </submittedName>
</protein>
<feature type="chain" id="PRO_5035457972" evidence="1">
    <location>
        <begin position="29"/>
        <end position="135"/>
    </location>
</feature>
<evidence type="ECO:0000313" key="2">
    <source>
        <dbReference type="EMBL" id="KAF3451332.1"/>
    </source>
</evidence>
<reference evidence="2" key="1">
    <citation type="submission" date="2020-03" db="EMBL/GenBank/DDBJ databases">
        <title>A high-quality chromosome-level genome assembly of a woody plant with both climbing and erect habits, Rhamnella rubrinervis.</title>
        <authorList>
            <person name="Lu Z."/>
            <person name="Yang Y."/>
            <person name="Zhu X."/>
            <person name="Sun Y."/>
        </authorList>
    </citation>
    <scope>NUCLEOTIDE SEQUENCE</scope>
    <source>
        <strain evidence="2">BYM</strain>
        <tissue evidence="2">Leaf</tissue>
    </source>
</reference>
<dbReference type="OrthoDB" id="1154940at2759"/>
<feature type="signal peptide" evidence="1">
    <location>
        <begin position="1"/>
        <end position="28"/>
    </location>
</feature>
<organism evidence="2 3">
    <name type="scientific">Rhamnella rubrinervis</name>
    <dbReference type="NCBI Taxonomy" id="2594499"/>
    <lineage>
        <taxon>Eukaryota</taxon>
        <taxon>Viridiplantae</taxon>
        <taxon>Streptophyta</taxon>
        <taxon>Embryophyta</taxon>
        <taxon>Tracheophyta</taxon>
        <taxon>Spermatophyta</taxon>
        <taxon>Magnoliopsida</taxon>
        <taxon>eudicotyledons</taxon>
        <taxon>Gunneridae</taxon>
        <taxon>Pentapetalae</taxon>
        <taxon>rosids</taxon>
        <taxon>fabids</taxon>
        <taxon>Rosales</taxon>
        <taxon>Rhamnaceae</taxon>
        <taxon>rhamnoid group</taxon>
        <taxon>Rhamneae</taxon>
        <taxon>Rhamnella</taxon>
    </lineage>
</organism>
<name>A0A8K0HEY0_9ROSA</name>
<comment type="caution">
    <text evidence="2">The sequence shown here is derived from an EMBL/GenBank/DDBJ whole genome shotgun (WGS) entry which is preliminary data.</text>
</comment>
<dbReference type="AlphaFoldDB" id="A0A8K0HEY0"/>
<dbReference type="PANTHER" id="PTHR36896">
    <property type="entry name" value="OS01G0729500 PROTEIN"/>
    <property type="match status" value="1"/>
</dbReference>
<accession>A0A8K0HEY0</accession>
<evidence type="ECO:0000256" key="1">
    <source>
        <dbReference type="SAM" id="SignalP"/>
    </source>
</evidence>
<dbReference type="PANTHER" id="PTHR36896:SF2">
    <property type="entry name" value="OS01G0729500 PROTEIN"/>
    <property type="match status" value="1"/>
</dbReference>
<dbReference type="Proteomes" id="UP000796880">
    <property type="component" value="Unassembled WGS sequence"/>
</dbReference>
<keyword evidence="3" id="KW-1185">Reference proteome</keyword>
<gene>
    <name evidence="2" type="ORF">FNV43_RR07427</name>
</gene>
<dbReference type="EMBL" id="VOIH02000003">
    <property type="protein sequence ID" value="KAF3451332.1"/>
    <property type="molecule type" value="Genomic_DNA"/>
</dbReference>
<proteinExistence type="predicted"/>
<evidence type="ECO:0000313" key="3">
    <source>
        <dbReference type="Proteomes" id="UP000796880"/>
    </source>
</evidence>
<sequence>MASRGPRIAIVVPLLLLLFATICGSSHGVPGSVSSSYKHRSLMAVQGRHANRIPNQIPNCNDLLLEPQCSQSPKCRWCRSDALDDMCFAKVEAWRLPSQCRWISLRIVVKVVQTRGCGYKVKSLALSIQRKFEEL</sequence>